<sequence>MLSLALLFMGMRLVLRACWRHPIVVTWLVGAFLIAQEISFL</sequence>
<gene>
    <name evidence="1" type="ORF">FRACA_780022</name>
</gene>
<dbReference type="AlphaFoldDB" id="A0A2I2L181"/>
<accession>A0A2I2L181</accession>
<name>A0A2I2L181_9ACTN</name>
<evidence type="ECO:0000313" key="1">
    <source>
        <dbReference type="EMBL" id="SNQ51665.1"/>
    </source>
</evidence>
<dbReference type="EMBL" id="FZMO01000545">
    <property type="protein sequence ID" value="SNQ51665.1"/>
    <property type="molecule type" value="Genomic_DNA"/>
</dbReference>
<keyword evidence="2" id="KW-1185">Reference proteome</keyword>
<dbReference type="RefSeq" id="WP_279354725.1">
    <property type="nucleotide sequence ID" value="NZ_FZMO01000545.1"/>
</dbReference>
<dbReference type="Proteomes" id="UP000234331">
    <property type="component" value="Unassembled WGS sequence"/>
</dbReference>
<evidence type="ECO:0000313" key="2">
    <source>
        <dbReference type="Proteomes" id="UP000234331"/>
    </source>
</evidence>
<protein>
    <submittedName>
        <fullName evidence="1">Uncharacterized protein</fullName>
    </submittedName>
</protein>
<organism evidence="1 2">
    <name type="scientific">Frankia canadensis</name>
    <dbReference type="NCBI Taxonomy" id="1836972"/>
    <lineage>
        <taxon>Bacteria</taxon>
        <taxon>Bacillati</taxon>
        <taxon>Actinomycetota</taxon>
        <taxon>Actinomycetes</taxon>
        <taxon>Frankiales</taxon>
        <taxon>Frankiaceae</taxon>
        <taxon>Frankia</taxon>
    </lineage>
</organism>
<reference evidence="1 2" key="1">
    <citation type="submission" date="2017-06" db="EMBL/GenBank/DDBJ databases">
        <authorList>
            <person name="Kim H.J."/>
            <person name="Triplett B.A."/>
        </authorList>
    </citation>
    <scope>NUCLEOTIDE SEQUENCE [LARGE SCALE GENOMIC DNA]</scope>
    <source>
        <strain evidence="1">FRACA_ARgP5</strain>
    </source>
</reference>
<proteinExistence type="predicted"/>